<dbReference type="Proteomes" id="UP000422764">
    <property type="component" value="Chromosome"/>
</dbReference>
<keyword evidence="2" id="KW-1185">Reference proteome</keyword>
<proteinExistence type="predicted"/>
<accession>A0A6I6F4R7</accession>
<evidence type="ECO:0000313" key="1">
    <source>
        <dbReference type="EMBL" id="QGU96184.1"/>
    </source>
</evidence>
<reference evidence="1 2" key="1">
    <citation type="submission" date="2019-12" db="EMBL/GenBank/DDBJ databases">
        <title>Genome sequenceing of Clostridium bovifaecis.</title>
        <authorList>
            <person name="Yao Y."/>
        </authorList>
    </citation>
    <scope>NUCLEOTIDE SEQUENCE [LARGE SCALE GENOMIC DNA]</scope>
    <source>
        <strain evidence="1 2">BXX</strain>
    </source>
</reference>
<protein>
    <recommendedName>
        <fullName evidence="3">Methyltransferase</fullName>
    </recommendedName>
</protein>
<organism evidence="1 2">
    <name type="scientific">Clostridium bovifaecis</name>
    <dbReference type="NCBI Taxonomy" id="2184719"/>
    <lineage>
        <taxon>Bacteria</taxon>
        <taxon>Bacillati</taxon>
        <taxon>Bacillota</taxon>
        <taxon>Clostridia</taxon>
        <taxon>Eubacteriales</taxon>
        <taxon>Clostridiaceae</taxon>
        <taxon>Clostridium</taxon>
    </lineage>
</organism>
<evidence type="ECO:0000313" key="2">
    <source>
        <dbReference type="Proteomes" id="UP000422764"/>
    </source>
</evidence>
<name>A0A6I6F4R7_9CLOT</name>
<dbReference type="AlphaFoldDB" id="A0A6I6F4R7"/>
<dbReference type="InterPro" id="IPR029063">
    <property type="entry name" value="SAM-dependent_MTases_sf"/>
</dbReference>
<dbReference type="EMBL" id="CP046522">
    <property type="protein sequence ID" value="QGU96184.1"/>
    <property type="molecule type" value="Genomic_DNA"/>
</dbReference>
<dbReference type="Gene3D" id="3.40.50.150">
    <property type="entry name" value="Vaccinia Virus protein VP39"/>
    <property type="match status" value="1"/>
</dbReference>
<gene>
    <name evidence="1" type="ORF">GOM49_14725</name>
</gene>
<evidence type="ECO:0008006" key="3">
    <source>
        <dbReference type="Google" id="ProtNLM"/>
    </source>
</evidence>
<sequence>MKYHKTLTAYVNSLPNYGFQLTGLVEPKVDSTSLEEYTESKDELRRPIILIIAARKK</sequence>